<proteinExistence type="predicted"/>
<evidence type="ECO:0000313" key="2">
    <source>
        <dbReference type="EMBL" id="PMD04066.1"/>
    </source>
</evidence>
<evidence type="ECO:0000256" key="1">
    <source>
        <dbReference type="SAM" id="MobiDB-lite"/>
    </source>
</evidence>
<gene>
    <name evidence="2" type="ORF">CJ199_14250</name>
</gene>
<evidence type="ECO:0000313" key="3">
    <source>
        <dbReference type="Proteomes" id="UP000235598"/>
    </source>
</evidence>
<dbReference type="AlphaFoldDB" id="A0A2N6VIW8"/>
<name>A0A2N6VIW8_9MICO</name>
<dbReference type="EMBL" id="PNHK01000412">
    <property type="protein sequence ID" value="PMD04066.1"/>
    <property type="molecule type" value="Genomic_DNA"/>
</dbReference>
<feature type="non-terminal residue" evidence="2">
    <location>
        <position position="95"/>
    </location>
</feature>
<feature type="region of interest" description="Disordered" evidence="1">
    <location>
        <begin position="45"/>
        <end position="65"/>
    </location>
</feature>
<accession>A0A2N6VIW8</accession>
<protein>
    <recommendedName>
        <fullName evidence="4">GNAT family N-acetyltransferase</fullName>
    </recommendedName>
</protein>
<reference evidence="2 3" key="1">
    <citation type="submission" date="2017-09" db="EMBL/GenBank/DDBJ databases">
        <title>Bacterial strain isolated from the female urinary microbiota.</title>
        <authorList>
            <person name="Thomas-White K."/>
            <person name="Kumar N."/>
            <person name="Forster S."/>
            <person name="Putonti C."/>
            <person name="Lawley T."/>
            <person name="Wolfe A.J."/>
        </authorList>
    </citation>
    <scope>NUCLEOTIDE SEQUENCE [LARGE SCALE GENOMIC DNA]</scope>
    <source>
        <strain evidence="2 3">UMB1301</strain>
    </source>
</reference>
<dbReference type="Proteomes" id="UP000235598">
    <property type="component" value="Unassembled WGS sequence"/>
</dbReference>
<comment type="caution">
    <text evidence="2">The sequence shown here is derived from an EMBL/GenBank/DDBJ whole genome shotgun (WGS) entry which is preliminary data.</text>
</comment>
<sequence length="95" mass="10323">MGVPWWPMRLAGPQGVVLRPLKRADAEEFAEVRVANRDWLQPWDATLPGADVPSGASAGEVPDSDEVLSGSALQSALREERAAFHSMRRALQSQA</sequence>
<organism evidence="2 3">
    <name type="scientific">Brevibacterium paucivorans</name>
    <dbReference type="NCBI Taxonomy" id="170994"/>
    <lineage>
        <taxon>Bacteria</taxon>
        <taxon>Bacillati</taxon>
        <taxon>Actinomycetota</taxon>
        <taxon>Actinomycetes</taxon>
        <taxon>Micrococcales</taxon>
        <taxon>Brevibacteriaceae</taxon>
        <taxon>Brevibacterium</taxon>
    </lineage>
</organism>
<evidence type="ECO:0008006" key="4">
    <source>
        <dbReference type="Google" id="ProtNLM"/>
    </source>
</evidence>